<dbReference type="Ensembl" id="ENSGEVT00005030919.1">
    <property type="protein sequence ID" value="ENSGEVP00005029435.1"/>
    <property type="gene ID" value="ENSGEVG00005020600.1"/>
</dbReference>
<dbReference type="GeneTree" id="ENSGT00940000161400"/>
<accession>A0A8C4YS40</accession>
<dbReference type="GO" id="GO:0006970">
    <property type="term" value="P:response to osmotic stress"/>
    <property type="evidence" value="ECO:0007669"/>
    <property type="project" value="TreeGrafter"/>
</dbReference>
<reference evidence="4" key="1">
    <citation type="submission" date="2025-08" db="UniProtKB">
        <authorList>
            <consortium name="Ensembl"/>
        </authorList>
    </citation>
    <scope>IDENTIFICATION</scope>
</reference>
<dbReference type="FunFam" id="1.20.5.490:FF:000002">
    <property type="entry name" value="TSC22 domain family, member 1"/>
    <property type="match status" value="1"/>
</dbReference>
<evidence type="ECO:0000313" key="4">
    <source>
        <dbReference type="Ensembl" id="ENSGEVP00005029435.1"/>
    </source>
</evidence>
<evidence type="ECO:0000256" key="3">
    <source>
        <dbReference type="SAM" id="MobiDB-lite"/>
    </source>
</evidence>
<keyword evidence="2" id="KW-0175">Coiled coil</keyword>
<proteinExistence type="inferred from homology"/>
<evidence type="ECO:0000256" key="2">
    <source>
        <dbReference type="SAM" id="Coils"/>
    </source>
</evidence>
<feature type="region of interest" description="Disordered" evidence="3">
    <location>
        <begin position="106"/>
        <end position="236"/>
    </location>
</feature>
<keyword evidence="5" id="KW-1185">Reference proteome</keyword>
<sequence length="330" mass="34819">MSGARKKSSFQITSITSEFEPPVAPPAVEPPEDVAAPRNGPPGAASRFRLVKLGQGPGEPFKRGRWTCLEFYDHDPELQAVGRLLGAPRHPQSLDSRLELAGLLPKPHGYSSLLPPPGLGHSQGMAHPSEHLPHSLGSEERTAGGRPRGRGAAAASQPRPAHPEGGGGKAQGKGSFGDLVGGEWLGRACGGAGTGPISKSGSPPQVAPRGSRPSSPAPPFFREGSPVRRGSDPFGGHLSLARSMFAMGGHQDSDDESGSGSSMIAIDNKIEQAMDLVKSHLMFAVREEVEVLREQIRELAERNAALEWENGLLRSLASPEQLAQLRRPTA</sequence>
<dbReference type="PANTHER" id="PTHR47610:SF1">
    <property type="entry name" value="TSC22 DOMAIN FAMILY PROTEIN 4"/>
    <property type="match status" value="1"/>
</dbReference>
<evidence type="ECO:0000256" key="1">
    <source>
        <dbReference type="ARBA" id="ARBA00007908"/>
    </source>
</evidence>
<feature type="coiled-coil region" evidence="2">
    <location>
        <begin position="282"/>
        <end position="309"/>
    </location>
</feature>
<feature type="compositionally biased region" description="Gly residues" evidence="3">
    <location>
        <begin position="164"/>
        <end position="194"/>
    </location>
</feature>
<comment type="similarity">
    <text evidence="1">Belongs to the TSC-22/Dip/Bun family.</text>
</comment>
<dbReference type="AlphaFoldDB" id="A0A8C4YS40"/>
<evidence type="ECO:0000313" key="5">
    <source>
        <dbReference type="Proteomes" id="UP000694390"/>
    </source>
</evidence>
<name>A0A8C4YS40_9SAUR</name>
<dbReference type="Proteomes" id="UP000694390">
    <property type="component" value="Unassembled WGS sequence"/>
</dbReference>
<feature type="compositionally biased region" description="Low complexity" evidence="3">
    <location>
        <begin position="150"/>
        <end position="159"/>
    </location>
</feature>
<dbReference type="InterPro" id="IPR000580">
    <property type="entry name" value="TSC22/Bun"/>
</dbReference>
<protein>
    <submittedName>
        <fullName evidence="4">TSC22 domain family member 4</fullName>
    </submittedName>
</protein>
<dbReference type="SUPFAM" id="SSF58026">
    <property type="entry name" value="Delta-sleep-inducing peptide immunoreactive peptide"/>
    <property type="match status" value="1"/>
</dbReference>
<organism evidence="4 5">
    <name type="scientific">Gopherus evgoodei</name>
    <name type="common">Goodes thornscrub tortoise</name>
    <dbReference type="NCBI Taxonomy" id="1825980"/>
    <lineage>
        <taxon>Eukaryota</taxon>
        <taxon>Metazoa</taxon>
        <taxon>Chordata</taxon>
        <taxon>Craniata</taxon>
        <taxon>Vertebrata</taxon>
        <taxon>Euteleostomi</taxon>
        <taxon>Archelosauria</taxon>
        <taxon>Testudinata</taxon>
        <taxon>Testudines</taxon>
        <taxon>Cryptodira</taxon>
        <taxon>Durocryptodira</taxon>
        <taxon>Testudinoidea</taxon>
        <taxon>Testudinidae</taxon>
        <taxon>Gopherus</taxon>
    </lineage>
</organism>
<dbReference type="PANTHER" id="PTHR47610">
    <property type="entry name" value="TSC22 DOMAIN FAMILY PROTEIN 4"/>
    <property type="match status" value="1"/>
</dbReference>
<dbReference type="Pfam" id="PF01166">
    <property type="entry name" value="TSC22"/>
    <property type="match status" value="1"/>
</dbReference>
<reference evidence="4" key="2">
    <citation type="submission" date="2025-09" db="UniProtKB">
        <authorList>
            <consortium name="Ensembl"/>
        </authorList>
    </citation>
    <scope>IDENTIFICATION</scope>
</reference>
<dbReference type="InterPro" id="IPR047862">
    <property type="entry name" value="TSC22/BUN_CS"/>
</dbReference>
<feature type="compositionally biased region" description="Basic and acidic residues" evidence="3">
    <location>
        <begin position="128"/>
        <end position="143"/>
    </location>
</feature>
<dbReference type="OrthoDB" id="8961796at2759"/>
<dbReference type="GO" id="GO:0006357">
    <property type="term" value="P:regulation of transcription by RNA polymerase II"/>
    <property type="evidence" value="ECO:0007669"/>
    <property type="project" value="InterPro"/>
</dbReference>
<gene>
    <name evidence="4" type="primary">TSC22D4</name>
</gene>
<feature type="region of interest" description="Disordered" evidence="3">
    <location>
        <begin position="1"/>
        <end position="56"/>
    </location>
</feature>
<dbReference type="InterPro" id="IPR042553">
    <property type="entry name" value="TSC22D4"/>
</dbReference>
<dbReference type="CDD" id="cd21941">
    <property type="entry name" value="ZIP_TSC22D4"/>
    <property type="match status" value="1"/>
</dbReference>
<dbReference type="PROSITE" id="PS01289">
    <property type="entry name" value="TSC22"/>
    <property type="match status" value="1"/>
</dbReference>
<dbReference type="Gene3D" id="1.20.5.490">
    <property type="entry name" value="Single helix bin"/>
    <property type="match status" value="1"/>
</dbReference>